<organism evidence="1 2">
    <name type="scientific">Colletotrichum abscissum</name>
    <dbReference type="NCBI Taxonomy" id="1671311"/>
    <lineage>
        <taxon>Eukaryota</taxon>
        <taxon>Fungi</taxon>
        <taxon>Dikarya</taxon>
        <taxon>Ascomycota</taxon>
        <taxon>Pezizomycotina</taxon>
        <taxon>Sordariomycetes</taxon>
        <taxon>Hypocreomycetidae</taxon>
        <taxon>Glomerellales</taxon>
        <taxon>Glomerellaceae</taxon>
        <taxon>Colletotrichum</taxon>
        <taxon>Colletotrichum acutatum species complex</taxon>
    </lineage>
</organism>
<keyword evidence="2" id="KW-1185">Reference proteome</keyword>
<sequence>MPTNKTATWDTGVVDAIELKMRQDLGKSDSWRRDKTSRITHSHRLQTFGRHSRPHLRAFQGGQSDALVNQVNKLLLEMGLMGHRQIPETMTVKTMVPLSAEIVPGPTRPGFPSIVMSAPNNNTLCAANNIVWAIRADDLAFNPAFNLQAGDDSNDPIEPPPQETSAIYSALAVSTWNAGLSPSPPLLISLSIPSSTPQFPDFLTSRFSSPLQLANPSASLVGNSTIVSGLSNPPPP</sequence>
<dbReference type="Proteomes" id="UP001056436">
    <property type="component" value="Unassembled WGS sequence"/>
</dbReference>
<gene>
    <name evidence="1" type="ORF">CABS02_08197</name>
</gene>
<dbReference type="EMBL" id="SDAQ01000048">
    <property type="protein sequence ID" value="KAI3548667.1"/>
    <property type="molecule type" value="Genomic_DNA"/>
</dbReference>
<name>A0A9Q0B1N7_9PEZI</name>
<accession>A0A9Q0B1N7</accession>
<reference evidence="1" key="1">
    <citation type="submission" date="2019-01" db="EMBL/GenBank/DDBJ databases">
        <title>Colletotrichum abscissum LGMF1257.</title>
        <authorList>
            <person name="Baroncelli R."/>
        </authorList>
    </citation>
    <scope>NUCLEOTIDE SEQUENCE</scope>
    <source>
        <strain evidence="1">Ca142</strain>
    </source>
</reference>
<comment type="caution">
    <text evidence="1">The sequence shown here is derived from an EMBL/GenBank/DDBJ whole genome shotgun (WGS) entry which is preliminary data.</text>
</comment>
<dbReference type="OrthoDB" id="10508841at2759"/>
<evidence type="ECO:0000313" key="1">
    <source>
        <dbReference type="EMBL" id="KAI3548667.1"/>
    </source>
</evidence>
<evidence type="ECO:0000313" key="2">
    <source>
        <dbReference type="Proteomes" id="UP001056436"/>
    </source>
</evidence>
<protein>
    <submittedName>
        <fullName evidence="1">Uncharacterized protein</fullName>
    </submittedName>
</protein>
<proteinExistence type="predicted"/>
<dbReference type="AlphaFoldDB" id="A0A9Q0B1N7"/>